<protein>
    <submittedName>
        <fullName evidence="2">Uncharacterized protein</fullName>
    </submittedName>
</protein>
<evidence type="ECO:0000313" key="2">
    <source>
        <dbReference type="EMBL" id="KAK9048741.1"/>
    </source>
</evidence>
<proteinExistence type="predicted"/>
<name>A0AAP0C4F0_9ASTR</name>
<feature type="non-terminal residue" evidence="2">
    <location>
        <position position="99"/>
    </location>
</feature>
<dbReference type="Proteomes" id="UP001408789">
    <property type="component" value="Unassembled WGS sequence"/>
</dbReference>
<evidence type="ECO:0000256" key="1">
    <source>
        <dbReference type="SAM" id="MobiDB-lite"/>
    </source>
</evidence>
<evidence type="ECO:0000313" key="3">
    <source>
        <dbReference type="Proteomes" id="UP001408789"/>
    </source>
</evidence>
<dbReference type="AlphaFoldDB" id="A0AAP0C4F0"/>
<sequence length="99" mass="10745">MSAQTPAVALSRHQSPAMNPGFEDGEAVWGGVREEGGGVEMWSAVVCGKSGRCRHRVAVKKLVVIREDTDLVWVQNQVEELRRSSAVINPGIKGKTWGC</sequence>
<organism evidence="2 3">
    <name type="scientific">Deinandra increscens subsp. villosa</name>
    <dbReference type="NCBI Taxonomy" id="3103831"/>
    <lineage>
        <taxon>Eukaryota</taxon>
        <taxon>Viridiplantae</taxon>
        <taxon>Streptophyta</taxon>
        <taxon>Embryophyta</taxon>
        <taxon>Tracheophyta</taxon>
        <taxon>Spermatophyta</taxon>
        <taxon>Magnoliopsida</taxon>
        <taxon>eudicotyledons</taxon>
        <taxon>Gunneridae</taxon>
        <taxon>Pentapetalae</taxon>
        <taxon>asterids</taxon>
        <taxon>campanulids</taxon>
        <taxon>Asterales</taxon>
        <taxon>Asteraceae</taxon>
        <taxon>Asteroideae</taxon>
        <taxon>Heliantheae alliance</taxon>
        <taxon>Madieae</taxon>
        <taxon>Madiinae</taxon>
        <taxon>Deinandra</taxon>
    </lineage>
</organism>
<dbReference type="EMBL" id="JBCNJP010010315">
    <property type="protein sequence ID" value="KAK9048741.1"/>
    <property type="molecule type" value="Genomic_DNA"/>
</dbReference>
<keyword evidence="3" id="KW-1185">Reference proteome</keyword>
<feature type="region of interest" description="Disordered" evidence="1">
    <location>
        <begin position="1"/>
        <end position="24"/>
    </location>
</feature>
<gene>
    <name evidence="2" type="ORF">SSX86_032292</name>
</gene>
<reference evidence="2 3" key="1">
    <citation type="submission" date="2024-04" db="EMBL/GenBank/DDBJ databases">
        <title>The reference genome of an endangered Asteraceae, Deinandra increscens subsp. villosa, native to the Central Coast of California.</title>
        <authorList>
            <person name="Guilliams M."/>
            <person name="Hasenstab-Lehman K."/>
            <person name="Meyer R."/>
            <person name="Mcevoy S."/>
        </authorList>
    </citation>
    <scope>NUCLEOTIDE SEQUENCE [LARGE SCALE GENOMIC DNA]</scope>
    <source>
        <tissue evidence="2">Leaf</tissue>
    </source>
</reference>
<comment type="caution">
    <text evidence="2">The sequence shown here is derived from an EMBL/GenBank/DDBJ whole genome shotgun (WGS) entry which is preliminary data.</text>
</comment>
<accession>A0AAP0C4F0</accession>